<gene>
    <name evidence="1" type="ORF">MM415A01227_0006</name>
</gene>
<evidence type="ECO:0000313" key="1">
    <source>
        <dbReference type="EMBL" id="QJA77755.1"/>
    </source>
</evidence>
<sequence>MKIDHIKTSFVGGQFGSSLFGRTDIAQYDYACEIVQNFLIRPYGSVITTPGTEYINTVSKSTLATRIIPFVFSRTDAYIIEMGEYYFKFYTNGGVVITTGTTPFQLAHVYDESELFDVQFAQINDLIYMFHPDNPPQVLTRNAAASWTMAEFAVVGGPFMDDNTDDTKTIIVSNSTGTVNLTANSNIFTPSASTLGHVNTYWKIGGVLTNSTTGLEVQGYVKISAVATPSTATATVIKTLTVTGSTTSWAEGAWSDVNGYPACVTFHEGRMWAARTDAQPQNIWGSKTFIYDDFLPGAEDDDGIALEFSSNESNDIKWLSSARSLTAGTYGGEFVIQTGDNTPITPSNVSVKKETSWGSEAIIPKKIGNFLFYIQRFFKKVRELYYDFNYDAWRSTDRTILSPEISGDGIIDTAFQQNPDSILWCVTSNGTIATLTREIDQEVAGWSEQTTDGLYESVAVIPSQEGPYDEVWVVVKRTIQGTATRYIERFGDIVVPDRQDLCFYVHSGLKYNAYDQTTGSTLTLSNTAGTVVGGTLSGIVLTISPTTASIYFATSDIGQRIRAIDSEGVTLGEVEITAFTSSSIVIGEVKKSFTITSYTGTLWGLSVNEISGLDHLKAETVVVLADGGLDKPDKVVTTNGTITLAYDYFIVNVGLPYDQTIYTLPIEGGSQRGTAQGKIQKINQVALKVNRSHKGFYIGGNTDLLERVNFRDPSTYMGTPELLYTGIMSNINFRDDYRYGSQVMIVNRDPVPMEILNIISTLTTEEKP</sequence>
<dbReference type="AlphaFoldDB" id="A0A6M3K7M4"/>
<protein>
    <submittedName>
        <fullName evidence="1">Putative tail tubular protein</fullName>
    </submittedName>
</protein>
<organism evidence="1">
    <name type="scientific">viral metagenome</name>
    <dbReference type="NCBI Taxonomy" id="1070528"/>
    <lineage>
        <taxon>unclassified sequences</taxon>
        <taxon>metagenomes</taxon>
        <taxon>organismal metagenomes</taxon>
    </lineage>
</organism>
<name>A0A6M3K7M4_9ZZZZ</name>
<accession>A0A6M3K7M4</accession>
<reference evidence="1" key="1">
    <citation type="submission" date="2020-03" db="EMBL/GenBank/DDBJ databases">
        <title>The deep terrestrial virosphere.</title>
        <authorList>
            <person name="Holmfeldt K."/>
            <person name="Nilsson E."/>
            <person name="Simone D."/>
            <person name="Lopez-Fernandez M."/>
            <person name="Wu X."/>
            <person name="de Brujin I."/>
            <person name="Lundin D."/>
            <person name="Andersson A."/>
            <person name="Bertilsson S."/>
            <person name="Dopson M."/>
        </authorList>
    </citation>
    <scope>NUCLEOTIDE SEQUENCE</scope>
    <source>
        <strain evidence="1">MM415A01227</strain>
    </source>
</reference>
<proteinExistence type="predicted"/>
<dbReference type="EMBL" id="MT142300">
    <property type="protein sequence ID" value="QJA77755.1"/>
    <property type="molecule type" value="Genomic_DNA"/>
</dbReference>